<gene>
    <name evidence="11" type="ORF">Q4521_17715</name>
</gene>
<keyword evidence="2 8" id="KW-0812">Transmembrane</keyword>
<evidence type="ECO:0000256" key="6">
    <source>
        <dbReference type="ARBA" id="ARBA00029447"/>
    </source>
</evidence>
<evidence type="ECO:0000259" key="9">
    <source>
        <dbReference type="PROSITE" id="PS50111"/>
    </source>
</evidence>
<comment type="similarity">
    <text evidence="6">Belongs to the methyl-accepting chemotaxis (MCP) protein family.</text>
</comment>
<evidence type="ECO:0000256" key="5">
    <source>
        <dbReference type="ARBA" id="ARBA00023224"/>
    </source>
</evidence>
<evidence type="ECO:0000256" key="8">
    <source>
        <dbReference type="SAM" id="Phobius"/>
    </source>
</evidence>
<dbReference type="SMART" id="SM00283">
    <property type="entry name" value="MA"/>
    <property type="match status" value="1"/>
</dbReference>
<sequence length="689" mass="75804">MSMLSSTKINTRILALVLLPVAVIVWLSAGKLSNANQQRSLMQDLEVAIEYANVLSPLMAALDAEQQFSNKYIWNDSGNSSDINRTKKEMLAARDVARKAQDDFEQFLERGRASLTKYPRMAAELKTVEVKLERLKYIRLAADAKQSSSDAYKDKYGGEVIWTTVDILRTRMALVQSISSVVDIAGEDKELGMTANAYSYLLLASSASSILQEKIDTALRQVVDPYNHGQLVVYREKEADFRNLFVKYASVESLKVYEEVFKRNSVIDDAEKIYWDAFDTYKTVNQTPMTLHSGLSWSSVSPAVNSGYKTLQREVLTELVRVKDEKVAHANAEFYQTVALLFVVLIGILIVSYIIASSISKPLKQFVKSFIHLAESKDMGLQVDERGENELAELGAAFNMLVNSFNEALIGVRTHASSMNSINVETAEAMRTALQLSGNQLTATDSISVAVNEMTATIQEVSNMAQNTSEAVQKAHEISVSSVKNADRSRELMESLTVELGNTSKVVGVLNDEATQISGVLNVIQGIAEQTNLLALNAAIEAARAGEMGRGFAVVADEVRSLARRTQESTEQIRDQVQSLLSGADSATENMAKLQQEGLRSVEIVMETSAAFNVLKGELDSITDMATQIAVATEEQTSVSNEINRRICAVKDDSEQLASQATTTMKMTDSVAVEGRLLQEHIDKFKTKG</sequence>
<evidence type="ECO:0000256" key="7">
    <source>
        <dbReference type="PROSITE-ProRule" id="PRU00284"/>
    </source>
</evidence>
<dbReference type="Gene3D" id="6.10.340.10">
    <property type="match status" value="1"/>
</dbReference>
<dbReference type="RefSeq" id="WP_303493692.1">
    <property type="nucleotide sequence ID" value="NZ_JAUOPB010000014.1"/>
</dbReference>
<evidence type="ECO:0000313" key="12">
    <source>
        <dbReference type="Proteomes" id="UP001169760"/>
    </source>
</evidence>
<keyword evidence="3 8" id="KW-1133">Transmembrane helix</keyword>
<evidence type="ECO:0000256" key="4">
    <source>
        <dbReference type="ARBA" id="ARBA00023136"/>
    </source>
</evidence>
<accession>A0AAW7XBV8</accession>
<reference evidence="11" key="1">
    <citation type="submission" date="2023-07" db="EMBL/GenBank/DDBJ databases">
        <title>Genome content predicts the carbon catabolic preferences of heterotrophic bacteria.</title>
        <authorList>
            <person name="Gralka M."/>
        </authorList>
    </citation>
    <scope>NUCLEOTIDE SEQUENCE</scope>
    <source>
        <strain evidence="11">I3M17_2</strain>
    </source>
</reference>
<dbReference type="InterPro" id="IPR003660">
    <property type="entry name" value="HAMP_dom"/>
</dbReference>
<name>A0AAW7XBV8_9GAMM</name>
<evidence type="ECO:0000256" key="1">
    <source>
        <dbReference type="ARBA" id="ARBA00004141"/>
    </source>
</evidence>
<organism evidence="11 12">
    <name type="scientific">Saccharophagus degradans</name>
    <dbReference type="NCBI Taxonomy" id="86304"/>
    <lineage>
        <taxon>Bacteria</taxon>
        <taxon>Pseudomonadati</taxon>
        <taxon>Pseudomonadota</taxon>
        <taxon>Gammaproteobacteria</taxon>
        <taxon>Cellvibrionales</taxon>
        <taxon>Cellvibrionaceae</taxon>
        <taxon>Saccharophagus</taxon>
    </lineage>
</organism>
<dbReference type="GO" id="GO:0016020">
    <property type="term" value="C:membrane"/>
    <property type="evidence" value="ECO:0007669"/>
    <property type="project" value="UniProtKB-SubCell"/>
</dbReference>
<dbReference type="PANTHER" id="PTHR32089">
    <property type="entry name" value="METHYL-ACCEPTING CHEMOTAXIS PROTEIN MCPB"/>
    <property type="match status" value="1"/>
</dbReference>
<dbReference type="PANTHER" id="PTHR32089:SF119">
    <property type="entry name" value="METHYL-ACCEPTING CHEMOTAXIS PROTEIN CTPL"/>
    <property type="match status" value="1"/>
</dbReference>
<dbReference type="PROSITE" id="PS50111">
    <property type="entry name" value="CHEMOTAXIS_TRANSDUC_2"/>
    <property type="match status" value="1"/>
</dbReference>
<protein>
    <submittedName>
        <fullName evidence="11">Methyl-accepting chemotaxis protein</fullName>
    </submittedName>
</protein>
<evidence type="ECO:0000259" key="10">
    <source>
        <dbReference type="PROSITE" id="PS50885"/>
    </source>
</evidence>
<proteinExistence type="inferred from homology"/>
<dbReference type="InterPro" id="IPR004089">
    <property type="entry name" value="MCPsignal_dom"/>
</dbReference>
<dbReference type="GO" id="GO:0007165">
    <property type="term" value="P:signal transduction"/>
    <property type="evidence" value="ECO:0007669"/>
    <property type="project" value="UniProtKB-KW"/>
</dbReference>
<dbReference type="EMBL" id="JAUOPB010000014">
    <property type="protein sequence ID" value="MDO6424327.1"/>
    <property type="molecule type" value="Genomic_DNA"/>
</dbReference>
<dbReference type="GO" id="GO:0006935">
    <property type="term" value="P:chemotaxis"/>
    <property type="evidence" value="ECO:0007669"/>
    <property type="project" value="UniProtKB-ARBA"/>
</dbReference>
<evidence type="ECO:0000313" key="11">
    <source>
        <dbReference type="EMBL" id="MDO6424327.1"/>
    </source>
</evidence>
<dbReference type="CDD" id="cd11386">
    <property type="entry name" value="MCP_signal"/>
    <property type="match status" value="1"/>
</dbReference>
<feature type="domain" description="Methyl-accepting transducer" evidence="9">
    <location>
        <begin position="415"/>
        <end position="651"/>
    </location>
</feature>
<dbReference type="Proteomes" id="UP001169760">
    <property type="component" value="Unassembled WGS sequence"/>
</dbReference>
<evidence type="ECO:0000256" key="2">
    <source>
        <dbReference type="ARBA" id="ARBA00022692"/>
    </source>
</evidence>
<dbReference type="PROSITE" id="PS50885">
    <property type="entry name" value="HAMP"/>
    <property type="match status" value="1"/>
</dbReference>
<evidence type="ECO:0000256" key="3">
    <source>
        <dbReference type="ARBA" id="ARBA00022989"/>
    </source>
</evidence>
<keyword evidence="5 7" id="KW-0807">Transducer</keyword>
<keyword evidence="4 8" id="KW-0472">Membrane</keyword>
<feature type="transmembrane region" description="Helical" evidence="8">
    <location>
        <begin position="334"/>
        <end position="356"/>
    </location>
</feature>
<comment type="subcellular location">
    <subcellularLocation>
        <location evidence="1">Membrane</location>
        <topology evidence="1">Multi-pass membrane protein</topology>
    </subcellularLocation>
</comment>
<dbReference type="FunFam" id="1.10.287.950:FF:000001">
    <property type="entry name" value="Methyl-accepting chemotaxis sensory transducer"/>
    <property type="match status" value="1"/>
</dbReference>
<dbReference type="AlphaFoldDB" id="A0AAW7XBV8"/>
<dbReference type="Pfam" id="PF00672">
    <property type="entry name" value="HAMP"/>
    <property type="match status" value="1"/>
</dbReference>
<dbReference type="SUPFAM" id="SSF58104">
    <property type="entry name" value="Methyl-accepting chemotaxis protein (MCP) signaling domain"/>
    <property type="match status" value="1"/>
</dbReference>
<dbReference type="Gene3D" id="1.10.287.950">
    <property type="entry name" value="Methyl-accepting chemotaxis protein"/>
    <property type="match status" value="1"/>
</dbReference>
<dbReference type="Pfam" id="PF00015">
    <property type="entry name" value="MCPsignal"/>
    <property type="match status" value="1"/>
</dbReference>
<feature type="domain" description="HAMP" evidence="10">
    <location>
        <begin position="357"/>
        <end position="410"/>
    </location>
</feature>
<comment type="caution">
    <text evidence="11">The sequence shown here is derived from an EMBL/GenBank/DDBJ whole genome shotgun (WGS) entry which is preliminary data.</text>
</comment>